<evidence type="ECO:0000256" key="7">
    <source>
        <dbReference type="ARBA" id="ARBA00023128"/>
    </source>
</evidence>
<evidence type="ECO:0000256" key="3">
    <source>
        <dbReference type="ARBA" id="ARBA00022448"/>
    </source>
</evidence>
<evidence type="ECO:0000313" key="9">
    <source>
        <dbReference type="EMBL" id="CAA0396750.1"/>
    </source>
</evidence>
<gene>
    <name evidence="9" type="ORF">C24_LOCUS19470</name>
</gene>
<comment type="subcellular location">
    <subcellularLocation>
        <location evidence="1">Mitochondrion inner membrane</location>
        <topology evidence="1">Peripheral membrane protein</topology>
        <orientation evidence="1">Matrix side</orientation>
    </subcellularLocation>
</comment>
<evidence type="ECO:0000256" key="8">
    <source>
        <dbReference type="ARBA" id="ARBA00023136"/>
    </source>
</evidence>
<keyword evidence="4" id="KW-0679">Respiratory chain</keyword>
<sequence>MFQRVIGRPLLAKVKQTTGIVEVCPEEEDWGVIEKRLSCGKVEEFIEEASDELTLVGKMIGSLHPNLILAPIPKHVPHHRPGPLPEEFYRTLQAVNSESKTEITATSSSDPQLKE</sequence>
<evidence type="ECO:0000256" key="5">
    <source>
        <dbReference type="ARBA" id="ARBA00022792"/>
    </source>
</evidence>
<reference evidence="9 10" key="1">
    <citation type="submission" date="2019-12" db="EMBL/GenBank/DDBJ databases">
        <authorList>
            <person name="Jiao W.-B."/>
            <person name="Schneeberger K."/>
        </authorList>
    </citation>
    <scope>NUCLEOTIDE SEQUENCE [LARGE SCALE GENOMIC DNA]</scope>
    <source>
        <strain evidence="10">cv. C24</strain>
    </source>
</reference>
<dbReference type="OrthoDB" id="1673783at2759"/>
<keyword evidence="6" id="KW-0249">Electron transport</keyword>
<name>A0A5S9XWK9_ARATH</name>
<dbReference type="PANTHER" id="PTHR12653">
    <property type="entry name" value="NADH-UBIQUINONE OXIDOREDUCTASE 13 KD-B SUBUNIT"/>
    <property type="match status" value="1"/>
</dbReference>
<evidence type="ECO:0000256" key="1">
    <source>
        <dbReference type="ARBA" id="ARBA00004443"/>
    </source>
</evidence>
<keyword evidence="7" id="KW-0496">Mitochondrion</keyword>
<evidence type="ECO:0000256" key="6">
    <source>
        <dbReference type="ARBA" id="ARBA00022982"/>
    </source>
</evidence>
<dbReference type="EMBL" id="CACSHJ010000095">
    <property type="protein sequence ID" value="CAA0396750.1"/>
    <property type="molecule type" value="Genomic_DNA"/>
</dbReference>
<keyword evidence="3" id="KW-0813">Transport</keyword>
<dbReference type="ExpressionAtlas" id="A0A5S9XWK9">
    <property type="expression patterns" value="baseline and differential"/>
</dbReference>
<evidence type="ECO:0000256" key="4">
    <source>
        <dbReference type="ARBA" id="ARBA00022660"/>
    </source>
</evidence>
<keyword evidence="5" id="KW-0999">Mitochondrion inner membrane</keyword>
<keyword evidence="8" id="KW-0472">Membrane</keyword>
<evidence type="ECO:0000256" key="2">
    <source>
        <dbReference type="ARBA" id="ARBA00010261"/>
    </source>
</evidence>
<dbReference type="InterPro" id="IPR006806">
    <property type="entry name" value="NDUFA5"/>
</dbReference>
<comment type="similarity">
    <text evidence="2">Belongs to the complex I NDUFA5 subunit family.</text>
</comment>
<organism evidence="9 10">
    <name type="scientific">Arabidopsis thaliana</name>
    <name type="common">Mouse-ear cress</name>
    <dbReference type="NCBI Taxonomy" id="3702"/>
    <lineage>
        <taxon>Eukaryota</taxon>
        <taxon>Viridiplantae</taxon>
        <taxon>Streptophyta</taxon>
        <taxon>Embryophyta</taxon>
        <taxon>Tracheophyta</taxon>
        <taxon>Spermatophyta</taxon>
        <taxon>Magnoliopsida</taxon>
        <taxon>eudicotyledons</taxon>
        <taxon>Gunneridae</taxon>
        <taxon>Pentapetalae</taxon>
        <taxon>rosids</taxon>
        <taxon>malvids</taxon>
        <taxon>Brassicales</taxon>
        <taxon>Brassicaceae</taxon>
        <taxon>Camelineae</taxon>
        <taxon>Arabidopsis</taxon>
    </lineage>
</organism>
<evidence type="ECO:0000313" key="10">
    <source>
        <dbReference type="Proteomes" id="UP000434276"/>
    </source>
</evidence>
<dbReference type="GO" id="GO:0022904">
    <property type="term" value="P:respiratory electron transport chain"/>
    <property type="evidence" value="ECO:0007669"/>
    <property type="project" value="InterPro"/>
</dbReference>
<dbReference type="PANTHER" id="PTHR12653:SF0">
    <property type="entry name" value="NADH DEHYDROGENASE [UBIQUINONE] 1 ALPHA SUBCOMPLEX SUBUNIT 5"/>
    <property type="match status" value="1"/>
</dbReference>
<proteinExistence type="inferred from homology"/>
<protein>
    <submittedName>
        <fullName evidence="9">Uncharacterized protein</fullName>
    </submittedName>
</protein>
<accession>A0A5S9XWK9</accession>
<dbReference type="Proteomes" id="UP000434276">
    <property type="component" value="Unassembled WGS sequence"/>
</dbReference>
<dbReference type="GO" id="GO:0005743">
    <property type="term" value="C:mitochondrial inner membrane"/>
    <property type="evidence" value="ECO:0007669"/>
    <property type="project" value="UniProtKB-SubCell"/>
</dbReference>
<dbReference type="AlphaFoldDB" id="A0A5S9XWK9"/>